<reference evidence="2 3" key="1">
    <citation type="submission" date="2019-09" db="EMBL/GenBank/DDBJ databases">
        <authorList>
            <person name="Depoorter E."/>
        </authorList>
    </citation>
    <scope>NUCLEOTIDE SEQUENCE [LARGE SCALE GENOMIC DNA]</scope>
    <source>
        <strain evidence="2">LMG 6863</strain>
    </source>
</reference>
<dbReference type="AlphaFoldDB" id="A0A6P2MF23"/>
<evidence type="ECO:0000313" key="2">
    <source>
        <dbReference type="EMBL" id="VWB83661.1"/>
    </source>
</evidence>
<evidence type="ECO:0000259" key="1">
    <source>
        <dbReference type="Pfam" id="PF06527"/>
    </source>
</evidence>
<accession>A0A6P2MF23</accession>
<sequence>MHPVIQVGEASSAYMKRIAVSNGISLDRLYQLGVVLNERALEKALSWDRIAPPVESRRYLNSLISLRRSAPRAWLNKTARCCPLCLREQTRWAAEWELRPYLACTKHRCWLVDRCGACNRPILWTRKSLLCCDCGERFADMQTLSAPTKFTELSSMIASRLPNFCGESSVFDGLSLHEMIVLVVHFGSPADADKGGYFRGASHIGEMSNAIATLEPAADALSAWPSGFLTYLSAMHEERGDDEGSIESTFRGIYLYIRSNHHKTQFGFLKECFLQYLVDHWPWPSLDRRNSMVDAVSSRLPWMWAASAARELNMKEEKLKELAGKGLIEVKYRPSRSRRMLLAVRREDLPKIRQILHEQSGIKALRNLGISNRRQIVLLPLLFPEAQGDTVQFNKRVNVQVLRSGIEKLLKLAEDLPVVDYEGAGQIALARVLRSCAWRNEMVERLFRLILSGEIKPEAVLRGKPGFTGWLFSQERLERIKLGGSIH</sequence>
<organism evidence="2 3">
    <name type="scientific">Burkholderia lata (strain ATCC 17760 / DSM 23089 / LMG 22485 / NCIMB 9086 / R18194 / 383)</name>
    <dbReference type="NCBI Taxonomy" id="482957"/>
    <lineage>
        <taxon>Bacteria</taxon>
        <taxon>Pseudomonadati</taxon>
        <taxon>Pseudomonadota</taxon>
        <taxon>Betaproteobacteria</taxon>
        <taxon>Burkholderiales</taxon>
        <taxon>Burkholderiaceae</taxon>
        <taxon>Burkholderia</taxon>
        <taxon>Burkholderia cepacia complex</taxon>
    </lineage>
</organism>
<name>A0A6P2MF23_BURL3</name>
<feature type="domain" description="TniQ" evidence="1">
    <location>
        <begin position="2"/>
        <end position="111"/>
    </location>
</feature>
<dbReference type="InterPro" id="IPR009492">
    <property type="entry name" value="TniQ"/>
</dbReference>
<dbReference type="Pfam" id="PF06527">
    <property type="entry name" value="TniQ"/>
    <property type="match status" value="1"/>
</dbReference>
<gene>
    <name evidence="2" type="ORF">BLA6863_03973</name>
</gene>
<dbReference type="Proteomes" id="UP000494170">
    <property type="component" value="Unassembled WGS sequence"/>
</dbReference>
<evidence type="ECO:0000313" key="3">
    <source>
        <dbReference type="Proteomes" id="UP000494170"/>
    </source>
</evidence>
<proteinExistence type="predicted"/>
<dbReference type="EMBL" id="CABVPY010000024">
    <property type="protein sequence ID" value="VWB83661.1"/>
    <property type="molecule type" value="Genomic_DNA"/>
</dbReference>
<protein>
    <recommendedName>
        <fullName evidence="1">TniQ domain-containing protein</fullName>
    </recommendedName>
</protein>